<sequence>MRKKTPYCLYSRQKILSLHGYALDVTVARVIILHLHSFFAA</sequence>
<protein>
    <submittedName>
        <fullName evidence="1">Uncharacterized protein</fullName>
    </submittedName>
</protein>
<reference evidence="1 2" key="1">
    <citation type="journal article" date="2012" name="PLoS ONE">
        <title>Edwardsiella comparative phylogenomics reveal the new intra/inter-species taxonomic relationships, virulence evolution and niche adaptation mechanisms.</title>
        <authorList>
            <person name="Yang M."/>
            <person name="Lv Y."/>
            <person name="Xiao J."/>
            <person name="Wu H."/>
            <person name="Zheng H."/>
            <person name="Liu Q."/>
            <person name="Zhang Y."/>
            <person name="Wang Q."/>
        </authorList>
    </citation>
    <scope>NUCLEOTIDE SEQUENCE [LARGE SCALE GENOMIC DNA]</scope>
    <source>
        <strain evidence="2">080813</strain>
    </source>
</reference>
<dbReference type="HOGENOM" id="CLU_3269297_0_0_6"/>
<evidence type="ECO:0000313" key="1">
    <source>
        <dbReference type="EMBL" id="AIJ08497.1"/>
    </source>
</evidence>
<gene>
    <name evidence="1" type="ORF">ETEE_2052</name>
</gene>
<organism evidence="1 2">
    <name type="scientific">Edwardsiella anguillarum ET080813</name>
    <dbReference type="NCBI Taxonomy" id="667120"/>
    <lineage>
        <taxon>Bacteria</taxon>
        <taxon>Pseudomonadati</taxon>
        <taxon>Pseudomonadota</taxon>
        <taxon>Gammaproteobacteria</taxon>
        <taxon>Enterobacterales</taxon>
        <taxon>Hafniaceae</taxon>
        <taxon>Edwardsiella</taxon>
    </lineage>
</organism>
<proteinExistence type="predicted"/>
<dbReference type="KEGG" id="ete:ETEE_2052"/>
<dbReference type="EMBL" id="CP006664">
    <property type="protein sequence ID" value="AIJ08497.1"/>
    <property type="molecule type" value="Genomic_DNA"/>
</dbReference>
<name>A0A076LP67_9GAMM</name>
<evidence type="ECO:0000313" key="2">
    <source>
        <dbReference type="Proteomes" id="UP000028681"/>
    </source>
</evidence>
<dbReference type="Proteomes" id="UP000028681">
    <property type="component" value="Chromosome"/>
</dbReference>
<accession>A0A076LP67</accession>
<dbReference type="AlphaFoldDB" id="A0A076LP67"/>